<evidence type="ECO:0000256" key="2">
    <source>
        <dbReference type="SAM" id="Phobius"/>
    </source>
</evidence>
<dbReference type="RefSeq" id="WP_095099651.1">
    <property type="nucleotide sequence ID" value="NZ_CAMIQD010000007.1"/>
</dbReference>
<dbReference type="AlphaFoldDB" id="A0A240CCM2"/>
<keyword evidence="2" id="KW-0472">Membrane</keyword>
<accession>A0A240CCM2</accession>
<evidence type="ECO:0000256" key="1">
    <source>
        <dbReference type="SAM" id="Coils"/>
    </source>
</evidence>
<feature type="transmembrane region" description="Helical" evidence="2">
    <location>
        <begin position="20"/>
        <end position="40"/>
    </location>
</feature>
<dbReference type="KEGG" id="sfj:SAMEA4384070_4567"/>
<keyword evidence="2" id="KW-0812">Transmembrane</keyword>
<keyword evidence="1" id="KW-0175">Coiled coil</keyword>
<organism evidence="3 4">
    <name type="scientific">Serratia ficaria</name>
    <dbReference type="NCBI Taxonomy" id="61651"/>
    <lineage>
        <taxon>Bacteria</taxon>
        <taxon>Pseudomonadati</taxon>
        <taxon>Pseudomonadota</taxon>
        <taxon>Gammaproteobacteria</taxon>
        <taxon>Enterobacterales</taxon>
        <taxon>Yersiniaceae</taxon>
        <taxon>Serratia</taxon>
    </lineage>
</organism>
<keyword evidence="2" id="KW-1133">Transmembrane helix</keyword>
<dbReference type="STRING" id="1411141.GCA_001590885_03557"/>
<protein>
    <submittedName>
        <fullName evidence="3">Uncharacterized protein</fullName>
    </submittedName>
</protein>
<dbReference type="Proteomes" id="UP000215134">
    <property type="component" value="Chromosome 1"/>
</dbReference>
<feature type="coiled-coil region" evidence="1">
    <location>
        <begin position="40"/>
        <end position="74"/>
    </location>
</feature>
<dbReference type="OrthoDB" id="6497213at2"/>
<evidence type="ECO:0000313" key="3">
    <source>
        <dbReference type="EMBL" id="SNW05801.1"/>
    </source>
</evidence>
<gene>
    <name evidence="3" type="ORF">SAMEA4384070_04567</name>
</gene>
<dbReference type="GeneID" id="75029688"/>
<reference evidence="3 4" key="1">
    <citation type="submission" date="2017-06" db="EMBL/GenBank/DDBJ databases">
        <authorList>
            <consortium name="Pathogen Informatics"/>
        </authorList>
    </citation>
    <scope>NUCLEOTIDE SEQUENCE [LARGE SCALE GENOMIC DNA]</scope>
    <source>
        <strain evidence="3 4">NCTC12148</strain>
    </source>
</reference>
<evidence type="ECO:0000313" key="4">
    <source>
        <dbReference type="Proteomes" id="UP000215134"/>
    </source>
</evidence>
<sequence>MDSAFSLWLWRWLSLPGWQVLATQWLALSLLALVAAGWLLRDEGQQRERASAQRQRLEQQIEQRERQLAQMPTQEAMRVRLRQAIHPSVGQAGLMEALRPTDATLLRWQRLEKPPRQLLSVRIGYAGLLTLLTALPAGLRIERLSIETPPQGMRVRLTLQDDAEEYADE</sequence>
<name>A0A240CCM2_SERFI</name>
<proteinExistence type="predicted"/>
<dbReference type="EMBL" id="LT906479">
    <property type="protein sequence ID" value="SNW05801.1"/>
    <property type="molecule type" value="Genomic_DNA"/>
</dbReference>
<keyword evidence="4" id="KW-1185">Reference proteome</keyword>